<keyword evidence="3" id="KW-1185">Reference proteome</keyword>
<protein>
    <submittedName>
        <fullName evidence="2">Uncharacterized protein</fullName>
    </submittedName>
</protein>
<evidence type="ECO:0000313" key="3">
    <source>
        <dbReference type="Proteomes" id="UP000503447"/>
    </source>
</evidence>
<accession>A0A6M5YIQ9</accession>
<evidence type="ECO:0000256" key="1">
    <source>
        <dbReference type="SAM" id="MobiDB-lite"/>
    </source>
</evidence>
<evidence type="ECO:0000313" key="2">
    <source>
        <dbReference type="EMBL" id="QJW93211.1"/>
    </source>
</evidence>
<sequence length="113" mass="12839">MSDSSPRSRCDAATRRWSERLERFAAGNHTVAAFCTTEGVSLSIFYLWRRRLTRPVPSPAAPALADTVRPLPTATIATGWHRNQSRSRPGASSRPVKHWVRTKRQWRAWRLAA</sequence>
<name>A0A6M5YIQ9_9BACT</name>
<reference evidence="3" key="1">
    <citation type="submission" date="2020-05" db="EMBL/GenBank/DDBJ databases">
        <title>Frigoriglobus tundricola gen. nov., sp. nov., a psychrotolerant cellulolytic planctomycete of the family Gemmataceae with two divergent copies of 16S rRNA gene.</title>
        <authorList>
            <person name="Kulichevskaya I.S."/>
            <person name="Ivanova A.A."/>
            <person name="Naumoff D.G."/>
            <person name="Beletsky A.V."/>
            <person name="Rijpstra W.I.C."/>
            <person name="Sinninghe Damste J.S."/>
            <person name="Mardanov A.V."/>
            <person name="Ravin N.V."/>
            <person name="Dedysh S.N."/>
        </authorList>
    </citation>
    <scope>NUCLEOTIDE SEQUENCE [LARGE SCALE GENOMIC DNA]</scope>
    <source>
        <strain evidence="3">PL17</strain>
    </source>
</reference>
<gene>
    <name evidence="2" type="ORF">FTUN_0716</name>
</gene>
<dbReference type="EMBL" id="CP053452">
    <property type="protein sequence ID" value="QJW93211.1"/>
    <property type="molecule type" value="Genomic_DNA"/>
</dbReference>
<dbReference type="KEGG" id="ftj:FTUN_0716"/>
<dbReference type="NCBIfam" id="NF047593">
    <property type="entry name" value="IS66_ISAeme5_TnpA"/>
    <property type="match status" value="1"/>
</dbReference>
<dbReference type="Proteomes" id="UP000503447">
    <property type="component" value="Chromosome"/>
</dbReference>
<proteinExistence type="predicted"/>
<dbReference type="AlphaFoldDB" id="A0A6M5YIQ9"/>
<organism evidence="2 3">
    <name type="scientific">Frigoriglobus tundricola</name>
    <dbReference type="NCBI Taxonomy" id="2774151"/>
    <lineage>
        <taxon>Bacteria</taxon>
        <taxon>Pseudomonadati</taxon>
        <taxon>Planctomycetota</taxon>
        <taxon>Planctomycetia</taxon>
        <taxon>Gemmatales</taxon>
        <taxon>Gemmataceae</taxon>
        <taxon>Frigoriglobus</taxon>
    </lineage>
</organism>
<dbReference type="RefSeq" id="WP_390888618.1">
    <property type="nucleotide sequence ID" value="NZ_CP053452.2"/>
</dbReference>
<feature type="region of interest" description="Disordered" evidence="1">
    <location>
        <begin position="80"/>
        <end position="99"/>
    </location>
</feature>